<evidence type="ECO:0000313" key="3">
    <source>
        <dbReference type="WBParaSite" id="ECPE_0001818401-mRNA-1"/>
    </source>
</evidence>
<dbReference type="PANTHER" id="PTHR47027:SF20">
    <property type="entry name" value="REVERSE TRANSCRIPTASE-LIKE PROTEIN WITH RNA-DIRECTED DNA POLYMERASE DOMAIN"/>
    <property type="match status" value="1"/>
</dbReference>
<protein>
    <submittedName>
        <fullName evidence="3">Reverse transcriptase domain-containing protein</fullName>
    </submittedName>
</protein>
<dbReference type="PANTHER" id="PTHR47027">
    <property type="entry name" value="REVERSE TRANSCRIPTASE DOMAIN-CONTAINING PROTEIN"/>
    <property type="match status" value="1"/>
</dbReference>
<dbReference type="AlphaFoldDB" id="A0A183BG00"/>
<dbReference type="WBParaSite" id="ECPE_0001818401-mRNA-1">
    <property type="protein sequence ID" value="ECPE_0001818401-mRNA-1"/>
    <property type="gene ID" value="ECPE_0001818401"/>
</dbReference>
<dbReference type="EMBL" id="UZAN01074944">
    <property type="protein sequence ID" value="VDP95639.1"/>
    <property type="molecule type" value="Genomic_DNA"/>
</dbReference>
<proteinExistence type="predicted"/>
<dbReference type="Proteomes" id="UP000272942">
    <property type="component" value="Unassembled WGS sequence"/>
</dbReference>
<gene>
    <name evidence="1" type="ORF">ECPE_LOCUS18135</name>
</gene>
<reference evidence="3" key="1">
    <citation type="submission" date="2016-06" db="UniProtKB">
        <authorList>
            <consortium name="WormBaseParasite"/>
        </authorList>
    </citation>
    <scope>IDENTIFICATION</scope>
</reference>
<evidence type="ECO:0000313" key="1">
    <source>
        <dbReference type="EMBL" id="VDP95639.1"/>
    </source>
</evidence>
<dbReference type="OrthoDB" id="6252874at2759"/>
<evidence type="ECO:0000313" key="2">
    <source>
        <dbReference type="Proteomes" id="UP000272942"/>
    </source>
</evidence>
<accession>A0A183BG00</accession>
<reference evidence="1 2" key="2">
    <citation type="submission" date="2018-11" db="EMBL/GenBank/DDBJ databases">
        <authorList>
            <consortium name="Pathogen Informatics"/>
        </authorList>
    </citation>
    <scope>NUCLEOTIDE SEQUENCE [LARGE SCALE GENOMIC DNA]</scope>
    <source>
        <strain evidence="1 2">Egypt</strain>
    </source>
</reference>
<sequence>METALSSCENSSIDLLPGSRLFDLEYADDVVLPSEDSGKFWAFLDGLSASVSMFGMRFAPLKCKMLLHDWVGSAPSLTLTGEVMEEVDKFCYQDSYISPGGCIIDEVSSSIQKARLAFANLRHPWSRRNIRLSVKGRVYAATIRPVLLYGAET</sequence>
<keyword evidence="2" id="KW-1185">Reference proteome</keyword>
<organism evidence="3">
    <name type="scientific">Echinostoma caproni</name>
    <dbReference type="NCBI Taxonomy" id="27848"/>
    <lineage>
        <taxon>Eukaryota</taxon>
        <taxon>Metazoa</taxon>
        <taxon>Spiralia</taxon>
        <taxon>Lophotrochozoa</taxon>
        <taxon>Platyhelminthes</taxon>
        <taxon>Trematoda</taxon>
        <taxon>Digenea</taxon>
        <taxon>Plagiorchiida</taxon>
        <taxon>Echinostomata</taxon>
        <taxon>Echinostomatoidea</taxon>
        <taxon>Echinostomatidae</taxon>
        <taxon>Echinostoma</taxon>
    </lineage>
</organism>
<name>A0A183BG00_9TREM</name>